<keyword evidence="1" id="KW-0808">Transferase</keyword>
<evidence type="ECO:0000313" key="2">
    <source>
        <dbReference type="Proteomes" id="UP000030021"/>
    </source>
</evidence>
<reference evidence="1 2" key="1">
    <citation type="submission" date="2013-01" db="EMBL/GenBank/DDBJ databases">
        <authorList>
            <person name="Fiebig A."/>
            <person name="Goeker M."/>
            <person name="Klenk H.-P.P."/>
        </authorList>
    </citation>
    <scope>NUCLEOTIDE SEQUENCE [LARGE SCALE GENOMIC DNA]</scope>
    <source>
        <strain evidence="1 2">DSM 17069</strain>
    </source>
</reference>
<dbReference type="InterPro" id="IPR047324">
    <property type="entry name" value="LbH_gamma_CA-like"/>
</dbReference>
<dbReference type="SUPFAM" id="SSF51161">
    <property type="entry name" value="Trimeric LpxA-like enzymes"/>
    <property type="match status" value="1"/>
</dbReference>
<dbReference type="PATRIC" id="fig|1288298.3.peg.4047"/>
<comment type="caution">
    <text evidence="1">The sequence shown here is derived from an EMBL/GenBank/DDBJ whole genome shotgun (WGS) entry which is preliminary data.</text>
</comment>
<dbReference type="eggNOG" id="COG0663">
    <property type="taxonomic scope" value="Bacteria"/>
</dbReference>
<accession>A0A0A0HFN1</accession>
<proteinExistence type="predicted"/>
<sequence>MTTHLFTLDNIGPRGPTTGEAFVAPTAVLIGDVQIEADVSIWFGAILRADDATIYLGTGSNVQDNCVLHVDPGFPIHIGVNCTIGHRAMIHGCTIGDGTLIGMGATILNGAKIGKNCLIGAGALVTEGKEIPDNTLVVGSPGRAVRKIDADGVADLEKAAELYRLRWRRFVGGLQSATLPVGITTLKGL</sequence>
<dbReference type="OrthoDB" id="9803036at2"/>
<dbReference type="InterPro" id="IPR001451">
    <property type="entry name" value="Hexapep"/>
</dbReference>
<gene>
    <name evidence="1" type="ORF">rosmuc_04049</name>
</gene>
<protein>
    <submittedName>
        <fullName evidence="1">Carbonic anhydrase/acetyltransferase, isoleucine patch superfamily</fullName>
    </submittedName>
</protein>
<dbReference type="GO" id="GO:0016740">
    <property type="term" value="F:transferase activity"/>
    <property type="evidence" value="ECO:0007669"/>
    <property type="project" value="UniProtKB-KW"/>
</dbReference>
<dbReference type="Pfam" id="PF00132">
    <property type="entry name" value="Hexapep"/>
    <property type="match status" value="1"/>
</dbReference>
<dbReference type="PANTHER" id="PTHR13061">
    <property type="entry name" value="DYNACTIN SUBUNIT P25"/>
    <property type="match status" value="1"/>
</dbReference>
<dbReference type="HOGENOM" id="CLU_064827_4_1_5"/>
<organism evidence="1 2">
    <name type="scientific">Roseovarius mucosus DSM 17069</name>
    <dbReference type="NCBI Taxonomy" id="1288298"/>
    <lineage>
        <taxon>Bacteria</taxon>
        <taxon>Pseudomonadati</taxon>
        <taxon>Pseudomonadota</taxon>
        <taxon>Alphaproteobacteria</taxon>
        <taxon>Rhodobacterales</taxon>
        <taxon>Roseobacteraceae</taxon>
        <taxon>Roseovarius</taxon>
    </lineage>
</organism>
<dbReference type="InterPro" id="IPR011004">
    <property type="entry name" value="Trimer_LpxA-like_sf"/>
</dbReference>
<dbReference type="Proteomes" id="UP000030021">
    <property type="component" value="Unassembled WGS sequence"/>
</dbReference>
<name>A0A0A0HFN1_9RHOB</name>
<dbReference type="EMBL" id="AONH01000025">
    <property type="protein sequence ID" value="KGM85940.1"/>
    <property type="molecule type" value="Genomic_DNA"/>
</dbReference>
<dbReference type="RefSeq" id="WP_037275506.1">
    <property type="nucleotide sequence ID" value="NZ_KN293989.1"/>
</dbReference>
<dbReference type="CDD" id="cd04645">
    <property type="entry name" value="LbH_gamma_CA_like"/>
    <property type="match status" value="1"/>
</dbReference>
<evidence type="ECO:0000313" key="1">
    <source>
        <dbReference type="EMBL" id="KGM85940.1"/>
    </source>
</evidence>
<dbReference type="Gene3D" id="2.160.10.10">
    <property type="entry name" value="Hexapeptide repeat proteins"/>
    <property type="match status" value="1"/>
</dbReference>
<dbReference type="AlphaFoldDB" id="A0A0A0HFN1"/>
<dbReference type="InterPro" id="IPR050484">
    <property type="entry name" value="Transf_Hexapept/Carb_Anhydrase"/>
</dbReference>
<dbReference type="PANTHER" id="PTHR13061:SF29">
    <property type="entry name" value="GAMMA CARBONIC ANHYDRASE-LIKE 1, MITOCHONDRIAL-RELATED"/>
    <property type="match status" value="1"/>
</dbReference>